<keyword evidence="2" id="KW-1185">Reference proteome</keyword>
<evidence type="ECO:0000313" key="2">
    <source>
        <dbReference type="Proteomes" id="UP000279968"/>
    </source>
</evidence>
<sequence>MTDFKPGELVDITIEHAIVAEAKPDVLAVNLPGTKPGEITGFITINPTRAGVTVARVAPADWPPRHGDMWRDNDNLLWFVSLRESGHEFPRLETVFTPADARQVDRFASYEAGRLLAQRGPMTLVHREHPDSAESGE</sequence>
<name>A0A3B0AA19_9ACTN</name>
<dbReference type="Proteomes" id="UP000279968">
    <property type="component" value="Unassembled WGS sequence"/>
</dbReference>
<dbReference type="OrthoDB" id="3533639at2"/>
<organism evidence="1 2">
    <name type="scientific">Micromonospora costi</name>
    <dbReference type="NCBI Taxonomy" id="1530042"/>
    <lineage>
        <taxon>Bacteria</taxon>
        <taxon>Bacillati</taxon>
        <taxon>Actinomycetota</taxon>
        <taxon>Actinomycetes</taxon>
        <taxon>Micromonosporales</taxon>
        <taxon>Micromonosporaceae</taxon>
        <taxon>Micromonospora</taxon>
    </lineage>
</organism>
<protein>
    <submittedName>
        <fullName evidence="1">Uncharacterized protein</fullName>
    </submittedName>
</protein>
<gene>
    <name evidence="1" type="ORF">D7193_15055</name>
</gene>
<evidence type="ECO:0000313" key="1">
    <source>
        <dbReference type="EMBL" id="RKN55907.1"/>
    </source>
</evidence>
<dbReference type="AlphaFoldDB" id="A0A3B0AA19"/>
<dbReference type="RefSeq" id="WP_120780090.1">
    <property type="nucleotide sequence ID" value="NZ_JBHLUP010000002.1"/>
</dbReference>
<accession>A0A3B0AA19</accession>
<dbReference type="EMBL" id="RBAN01000002">
    <property type="protein sequence ID" value="RKN55907.1"/>
    <property type="molecule type" value="Genomic_DNA"/>
</dbReference>
<proteinExistence type="predicted"/>
<reference evidence="1 2" key="1">
    <citation type="journal article" date="2015" name="Int. J. Syst. Evol. Microbiol.">
        <title>Micromonospora costi sp. nov., isolated from a leaf of Costus speciosus.</title>
        <authorList>
            <person name="Thawai C."/>
        </authorList>
    </citation>
    <scope>NUCLEOTIDE SEQUENCE [LARGE SCALE GENOMIC DNA]</scope>
    <source>
        <strain evidence="1 2">CS1-12</strain>
    </source>
</reference>
<comment type="caution">
    <text evidence="1">The sequence shown here is derived from an EMBL/GenBank/DDBJ whole genome shotgun (WGS) entry which is preliminary data.</text>
</comment>